<feature type="non-terminal residue" evidence="1">
    <location>
        <position position="1"/>
    </location>
</feature>
<dbReference type="STRING" id="1314771.A0A197K4T9"/>
<dbReference type="OrthoDB" id="5563016at2759"/>
<dbReference type="PANTHER" id="PTHR12751">
    <property type="entry name" value="PHOSPHATASE AND ACTIN REGULATOR PHACTR"/>
    <property type="match status" value="1"/>
</dbReference>
<gene>
    <name evidence="1" type="ORF">K457DRAFT_51665</name>
</gene>
<reference evidence="1 2" key="1">
    <citation type="submission" date="2016-05" db="EMBL/GenBank/DDBJ databases">
        <title>Genome sequencing reveals origins of a unique bacterial endosymbiosis in the earliest lineages of terrestrial Fungi.</title>
        <authorList>
            <consortium name="DOE Joint Genome Institute"/>
            <person name="Uehling J."/>
            <person name="Gryganskyi A."/>
            <person name="Hameed K."/>
            <person name="Tschaplinski T."/>
            <person name="Misztal P."/>
            <person name="Wu S."/>
            <person name="Desiro A."/>
            <person name="Vande Pol N."/>
            <person name="Du Z.-Y."/>
            <person name="Zienkiewicz A."/>
            <person name="Zienkiewicz K."/>
            <person name="Morin E."/>
            <person name="Tisserant E."/>
            <person name="Splivallo R."/>
            <person name="Hainaut M."/>
            <person name="Henrissat B."/>
            <person name="Ohm R."/>
            <person name="Kuo A."/>
            <person name="Yan J."/>
            <person name="Lipzen A."/>
            <person name="Nolan M."/>
            <person name="Labutti K."/>
            <person name="Barry K."/>
            <person name="Goldstein A."/>
            <person name="Labbe J."/>
            <person name="Schadt C."/>
            <person name="Tuskan G."/>
            <person name="Grigoriev I."/>
            <person name="Martin F."/>
            <person name="Vilgalys R."/>
            <person name="Bonito G."/>
        </authorList>
    </citation>
    <scope>NUCLEOTIDE SEQUENCE [LARGE SCALE GENOMIC DNA]</scope>
    <source>
        <strain evidence="1 2">AG-77</strain>
    </source>
</reference>
<dbReference type="PANTHER" id="PTHR12751:SF18">
    <property type="entry name" value="PHOSPHATASE AND ACTIN REGULATOR 1"/>
    <property type="match status" value="1"/>
</dbReference>
<dbReference type="GO" id="GO:0030036">
    <property type="term" value="P:actin cytoskeleton organization"/>
    <property type="evidence" value="ECO:0007669"/>
    <property type="project" value="TreeGrafter"/>
</dbReference>
<evidence type="ECO:0000313" key="1">
    <source>
        <dbReference type="EMBL" id="OAQ31706.1"/>
    </source>
</evidence>
<dbReference type="AlphaFoldDB" id="A0A197K4T9"/>
<dbReference type="EMBL" id="KV442028">
    <property type="protein sequence ID" value="OAQ31706.1"/>
    <property type="molecule type" value="Genomic_DNA"/>
</dbReference>
<protein>
    <submittedName>
        <fullName evidence="1">Uncharacterized protein</fullName>
    </submittedName>
</protein>
<dbReference type="GO" id="GO:0003779">
    <property type="term" value="F:actin binding"/>
    <property type="evidence" value="ECO:0007669"/>
    <property type="project" value="TreeGrafter"/>
</dbReference>
<organism evidence="1 2">
    <name type="scientific">Linnemannia elongata AG-77</name>
    <dbReference type="NCBI Taxonomy" id="1314771"/>
    <lineage>
        <taxon>Eukaryota</taxon>
        <taxon>Fungi</taxon>
        <taxon>Fungi incertae sedis</taxon>
        <taxon>Mucoromycota</taxon>
        <taxon>Mortierellomycotina</taxon>
        <taxon>Mortierellomycetes</taxon>
        <taxon>Mortierellales</taxon>
        <taxon>Mortierellaceae</taxon>
        <taxon>Linnemannia</taxon>
    </lineage>
</organism>
<feature type="non-terminal residue" evidence="1">
    <location>
        <position position="65"/>
    </location>
</feature>
<dbReference type="Proteomes" id="UP000078512">
    <property type="component" value="Unassembled WGS sequence"/>
</dbReference>
<name>A0A197K4T9_9FUNG</name>
<sequence length="65" mass="7653">RTIGFTDTIEIIPAHRKTEYNRRSDKYATFKNLTPDLKSEIRDELNTYKMREMAVHVESMGNTAF</sequence>
<keyword evidence="2" id="KW-1185">Reference proteome</keyword>
<evidence type="ECO:0000313" key="2">
    <source>
        <dbReference type="Proteomes" id="UP000078512"/>
    </source>
</evidence>
<accession>A0A197K4T9</accession>
<proteinExistence type="predicted"/>